<gene>
    <name evidence="1" type="ORF">CEP52_004854</name>
</gene>
<sequence>MAEALGVVSSIIAIVGVAGKLGTSTFKLKRLWDEVQEVPTSIQRCIEQLEILAPAIQEMESEFERTREMVQNDSAAKRSLEYSQKAMDTLEALIKDMEGRIESARRSKKLFTQLKVRLKKDVLEEHQQRLQFALQLVSLSQQTYLIAVTRAQPSIIMTEWKSLQEQERMAQYPPVGCSGEDEESATDATDIVELPSNNRVPAYSNWWPTVKNMPWRKPGLLGGFAYRAEEVASEEYTHSARRNVRVHQARLQLPRWILQKTWEFQFYRSYDGWRFQLKNWNIRPNDSPIFRFVQEGRTDLVLEAFDRNEASLYDVDEDGKTLIETSILLGQHKLTKELHMMGLKTSNVEPLVILAYAMMWIYSRPDDESTMEFLDICKEGEEFSNLVDFPELSIEITDGALALLLNTRFAFPRFNSQTRSFVSAENCDSLNG</sequence>
<dbReference type="Proteomes" id="UP000287144">
    <property type="component" value="Unassembled WGS sequence"/>
</dbReference>
<reference evidence="1 2" key="1">
    <citation type="submission" date="2017-06" db="EMBL/GenBank/DDBJ databases">
        <title>Comparative genomic analysis of Ambrosia Fusariam Clade fungi.</title>
        <authorList>
            <person name="Stajich J.E."/>
            <person name="Carrillo J."/>
            <person name="Kijimoto T."/>
            <person name="Eskalen A."/>
            <person name="O'Donnell K."/>
            <person name="Kasson M."/>
        </authorList>
    </citation>
    <scope>NUCLEOTIDE SEQUENCE [LARGE SCALE GENOMIC DNA]</scope>
    <source>
        <strain evidence="1 2">NRRL62579</strain>
    </source>
</reference>
<organism evidence="1 2">
    <name type="scientific">Fusarium oligoseptatum</name>
    <dbReference type="NCBI Taxonomy" id="2604345"/>
    <lineage>
        <taxon>Eukaryota</taxon>
        <taxon>Fungi</taxon>
        <taxon>Dikarya</taxon>
        <taxon>Ascomycota</taxon>
        <taxon>Pezizomycotina</taxon>
        <taxon>Sordariomycetes</taxon>
        <taxon>Hypocreomycetidae</taxon>
        <taxon>Hypocreales</taxon>
        <taxon>Nectriaceae</taxon>
        <taxon>Fusarium</taxon>
        <taxon>Fusarium solani species complex</taxon>
    </lineage>
</organism>
<proteinExistence type="predicted"/>
<accession>A0A428U1F7</accession>
<protein>
    <recommendedName>
        <fullName evidence="3">Fungal N-terminal domain-containing protein</fullName>
    </recommendedName>
</protein>
<dbReference type="AlphaFoldDB" id="A0A428U1F7"/>
<dbReference type="EMBL" id="NKCK01000036">
    <property type="protein sequence ID" value="RSM08140.1"/>
    <property type="molecule type" value="Genomic_DNA"/>
</dbReference>
<evidence type="ECO:0008006" key="3">
    <source>
        <dbReference type="Google" id="ProtNLM"/>
    </source>
</evidence>
<name>A0A428U1F7_9HYPO</name>
<comment type="caution">
    <text evidence="1">The sequence shown here is derived from an EMBL/GenBank/DDBJ whole genome shotgun (WGS) entry which is preliminary data.</text>
</comment>
<keyword evidence="2" id="KW-1185">Reference proteome</keyword>
<evidence type="ECO:0000313" key="2">
    <source>
        <dbReference type="Proteomes" id="UP000287144"/>
    </source>
</evidence>
<evidence type="ECO:0000313" key="1">
    <source>
        <dbReference type="EMBL" id="RSM08140.1"/>
    </source>
</evidence>